<dbReference type="Proteomes" id="UP000784294">
    <property type="component" value="Unassembled WGS sequence"/>
</dbReference>
<evidence type="ECO:0000313" key="3">
    <source>
        <dbReference type="Proteomes" id="UP000784294"/>
    </source>
</evidence>
<comment type="caution">
    <text evidence="2">The sequence shown here is derived from an EMBL/GenBank/DDBJ whole genome shotgun (WGS) entry which is preliminary data.</text>
</comment>
<protein>
    <submittedName>
        <fullName evidence="2">Uncharacterized protein</fullName>
    </submittedName>
</protein>
<evidence type="ECO:0000313" key="2">
    <source>
        <dbReference type="EMBL" id="VEL25783.1"/>
    </source>
</evidence>
<name>A0A3S5CPH8_9PLAT</name>
<organism evidence="2 3">
    <name type="scientific">Protopolystoma xenopodis</name>
    <dbReference type="NCBI Taxonomy" id="117903"/>
    <lineage>
        <taxon>Eukaryota</taxon>
        <taxon>Metazoa</taxon>
        <taxon>Spiralia</taxon>
        <taxon>Lophotrochozoa</taxon>
        <taxon>Platyhelminthes</taxon>
        <taxon>Monogenea</taxon>
        <taxon>Polyopisthocotylea</taxon>
        <taxon>Polystomatidea</taxon>
        <taxon>Polystomatidae</taxon>
        <taxon>Protopolystoma</taxon>
    </lineage>
</organism>
<proteinExistence type="predicted"/>
<keyword evidence="1" id="KW-0732">Signal</keyword>
<feature type="chain" id="PRO_5018671364" evidence="1">
    <location>
        <begin position="17"/>
        <end position="310"/>
    </location>
</feature>
<reference evidence="2" key="1">
    <citation type="submission" date="2018-11" db="EMBL/GenBank/DDBJ databases">
        <authorList>
            <consortium name="Pathogen Informatics"/>
        </authorList>
    </citation>
    <scope>NUCLEOTIDE SEQUENCE</scope>
</reference>
<accession>A0A3S5CPH8</accession>
<dbReference type="AlphaFoldDB" id="A0A3S5CPH8"/>
<evidence type="ECO:0000256" key="1">
    <source>
        <dbReference type="SAM" id="SignalP"/>
    </source>
</evidence>
<gene>
    <name evidence="2" type="ORF">PXEA_LOCUS19223</name>
</gene>
<dbReference type="EMBL" id="CAAALY010076198">
    <property type="protein sequence ID" value="VEL25783.1"/>
    <property type="molecule type" value="Genomic_DNA"/>
</dbReference>
<feature type="signal peptide" evidence="1">
    <location>
        <begin position="1"/>
        <end position="16"/>
    </location>
</feature>
<keyword evidence="3" id="KW-1185">Reference proteome</keyword>
<sequence>MSLLILLVLFFTKCESASIFSPVSSGLEAVSGFPAQYDLNNLFWSPQPSYNSASGSSLGFPANSMLYDGTMFLPKIGRSLGDPTLQMNGFAMNPAARTASANLGQMMPLAAAQSTFGRASPDSSNMLFPGSPSPLSFGASSSFSMNPTMDIAGLSALDQHNQAVLFGAPGDGIIGAAGEILGSSEDTAAIETAGQMDLTGSQNGRQSFLSKSLLRPVSASLEDMGLSDDSNSGSDLAALRHRQHDQNLQNMIMQHVATSPFHFHSAWPGQVSAEANSVPKSQNSIQASGLEAQMARAPIRSFMRNQQFFQ</sequence>